<sequence>MPARGRGHRGNVRRVKLNRTLVAGAAVLLAVSGCAAPTTTEPEAQEQPTTTAPAPAPAASPPSSAGYADVVERVSPSVVTVQLRDGVGSGVVLRPDVIVTNAHVVGNAREVTIGYADGVSSPGQVLATDQVTDLAVVRTERRNLPVPEYRDELPRPGDIAIAIGSPLGFENTVTAGVISGLNRNIPGSAVESSSLVDLIQTDASISPGNSGGALLDVDGRVVGINEAYIPPAAGAVSLGFAIPTSTVLAVTEQLLDGGRVTHPYLGVTTGRLTPAIRERLGVPVSEGALVRGVEPGSPAATAGARPGDVIVSLADTPVESVEDLLGALRRTQPGQQQPMVVVRGGERQNLTVRIGQRQS</sequence>
<name>A0A3S4RL02_MYCCI</name>
<dbReference type="GO" id="GO:0004252">
    <property type="term" value="F:serine-type endopeptidase activity"/>
    <property type="evidence" value="ECO:0007669"/>
    <property type="project" value="InterPro"/>
</dbReference>
<dbReference type="SMART" id="SM00228">
    <property type="entry name" value="PDZ"/>
    <property type="match status" value="1"/>
</dbReference>
<dbReference type="Gene3D" id="2.40.10.120">
    <property type="match status" value="1"/>
</dbReference>
<dbReference type="PROSITE" id="PS51257">
    <property type="entry name" value="PROKAR_LIPOPROTEIN"/>
    <property type="match status" value="1"/>
</dbReference>
<dbReference type="Gene3D" id="2.30.42.10">
    <property type="match status" value="1"/>
</dbReference>
<keyword evidence="2" id="KW-0645">Protease</keyword>
<dbReference type="Proteomes" id="UP000282551">
    <property type="component" value="Chromosome"/>
</dbReference>
<organism evidence="7 8">
    <name type="scientific">Mycolicibacterium chitae</name>
    <name type="common">Mycobacterium chitae</name>
    <dbReference type="NCBI Taxonomy" id="1792"/>
    <lineage>
        <taxon>Bacteria</taxon>
        <taxon>Bacillati</taxon>
        <taxon>Actinomycetota</taxon>
        <taxon>Actinomycetes</taxon>
        <taxon>Mycobacteriales</taxon>
        <taxon>Mycobacteriaceae</taxon>
        <taxon>Mycolicibacterium</taxon>
    </lineage>
</organism>
<evidence type="ECO:0000256" key="4">
    <source>
        <dbReference type="SAM" id="MobiDB-lite"/>
    </source>
</evidence>
<accession>A0A3S4RL02</accession>
<dbReference type="InterPro" id="IPR036034">
    <property type="entry name" value="PDZ_sf"/>
</dbReference>
<feature type="compositionally biased region" description="Low complexity" evidence="4">
    <location>
        <begin position="38"/>
        <end position="53"/>
    </location>
</feature>
<dbReference type="InterPro" id="IPR009003">
    <property type="entry name" value="Peptidase_S1_PA"/>
</dbReference>
<dbReference type="AlphaFoldDB" id="A0A3S4RL02"/>
<dbReference type="EMBL" id="LR134355">
    <property type="protein sequence ID" value="VEG50563.1"/>
    <property type="molecule type" value="Genomic_DNA"/>
</dbReference>
<feature type="chain" id="PRO_5039366491" evidence="5">
    <location>
        <begin position="36"/>
        <end position="359"/>
    </location>
</feature>
<keyword evidence="3" id="KW-0378">Hydrolase</keyword>
<evidence type="ECO:0000256" key="3">
    <source>
        <dbReference type="ARBA" id="ARBA00022801"/>
    </source>
</evidence>
<dbReference type="SUPFAM" id="SSF50494">
    <property type="entry name" value="Trypsin-like serine proteases"/>
    <property type="match status" value="1"/>
</dbReference>
<evidence type="ECO:0000256" key="5">
    <source>
        <dbReference type="SAM" id="SignalP"/>
    </source>
</evidence>
<evidence type="ECO:0000313" key="8">
    <source>
        <dbReference type="Proteomes" id="UP000282551"/>
    </source>
</evidence>
<gene>
    <name evidence="7" type="primary">htrA_3</name>
    <name evidence="7" type="ORF">NCTC10485_04881</name>
</gene>
<feature type="signal peptide" evidence="5">
    <location>
        <begin position="1"/>
        <end position="35"/>
    </location>
</feature>
<dbReference type="PROSITE" id="PS50106">
    <property type="entry name" value="PDZ"/>
    <property type="match status" value="1"/>
</dbReference>
<proteinExistence type="inferred from homology"/>
<feature type="domain" description="PDZ" evidence="6">
    <location>
        <begin position="266"/>
        <end position="321"/>
    </location>
</feature>
<feature type="region of interest" description="Disordered" evidence="4">
    <location>
        <begin position="38"/>
        <end position="66"/>
    </location>
</feature>
<dbReference type="InterPro" id="IPR001478">
    <property type="entry name" value="PDZ"/>
</dbReference>
<keyword evidence="7" id="KW-0346">Stress response</keyword>
<keyword evidence="8" id="KW-1185">Reference proteome</keyword>
<dbReference type="GO" id="GO:0006508">
    <property type="term" value="P:proteolysis"/>
    <property type="evidence" value="ECO:0007669"/>
    <property type="project" value="UniProtKB-KW"/>
</dbReference>
<dbReference type="Pfam" id="PF13365">
    <property type="entry name" value="Trypsin_2"/>
    <property type="match status" value="1"/>
</dbReference>
<evidence type="ECO:0000256" key="2">
    <source>
        <dbReference type="ARBA" id="ARBA00022670"/>
    </source>
</evidence>
<evidence type="ECO:0000259" key="6">
    <source>
        <dbReference type="PROSITE" id="PS50106"/>
    </source>
</evidence>
<dbReference type="SUPFAM" id="SSF50156">
    <property type="entry name" value="PDZ domain-like"/>
    <property type="match status" value="1"/>
</dbReference>
<comment type="similarity">
    <text evidence="1">Belongs to the peptidase S1C family.</text>
</comment>
<dbReference type="Pfam" id="PF13180">
    <property type="entry name" value="PDZ_2"/>
    <property type="match status" value="1"/>
</dbReference>
<keyword evidence="5" id="KW-0732">Signal</keyword>
<evidence type="ECO:0000313" key="7">
    <source>
        <dbReference type="EMBL" id="VEG50563.1"/>
    </source>
</evidence>
<protein>
    <submittedName>
        <fullName evidence="7">Heat shock protein HtrA</fullName>
    </submittedName>
</protein>
<dbReference type="PANTHER" id="PTHR22939">
    <property type="entry name" value="SERINE PROTEASE FAMILY S1C HTRA-RELATED"/>
    <property type="match status" value="1"/>
</dbReference>
<dbReference type="CDD" id="cd06779">
    <property type="entry name" value="cpPDZ_Deg_HtrA-like"/>
    <property type="match status" value="1"/>
</dbReference>
<dbReference type="InterPro" id="IPR001940">
    <property type="entry name" value="Peptidase_S1C"/>
</dbReference>
<reference evidence="7 8" key="1">
    <citation type="submission" date="2018-12" db="EMBL/GenBank/DDBJ databases">
        <authorList>
            <consortium name="Pathogen Informatics"/>
        </authorList>
    </citation>
    <scope>NUCLEOTIDE SEQUENCE [LARGE SCALE GENOMIC DNA]</scope>
    <source>
        <strain evidence="7 8">NCTC10485</strain>
    </source>
</reference>
<dbReference type="PRINTS" id="PR00834">
    <property type="entry name" value="PROTEASES2C"/>
</dbReference>
<dbReference type="PANTHER" id="PTHR22939:SF129">
    <property type="entry name" value="SERINE PROTEASE HTRA2, MITOCHONDRIAL"/>
    <property type="match status" value="1"/>
</dbReference>
<evidence type="ECO:0000256" key="1">
    <source>
        <dbReference type="ARBA" id="ARBA00010541"/>
    </source>
</evidence>